<dbReference type="InterPro" id="IPR006143">
    <property type="entry name" value="RND_pump_MFP"/>
</dbReference>
<dbReference type="RefSeq" id="WP_119334780.1">
    <property type="nucleotide sequence ID" value="NZ_AP018558.1"/>
</dbReference>
<dbReference type="GO" id="GO:0015562">
    <property type="term" value="F:efflux transmembrane transporter activity"/>
    <property type="evidence" value="ECO:0007669"/>
    <property type="project" value="TreeGrafter"/>
</dbReference>
<reference evidence="4 5" key="1">
    <citation type="submission" date="2018-04" db="EMBL/GenBank/DDBJ databases">
        <title>Complete genome sequence of Hydrogenophilus thermoluteolus TH-1.</title>
        <authorList>
            <person name="Arai H."/>
        </authorList>
    </citation>
    <scope>NUCLEOTIDE SEQUENCE [LARGE SCALE GENOMIC DNA]</scope>
    <source>
        <strain evidence="4 5">TH-1</strain>
    </source>
</reference>
<keyword evidence="2" id="KW-0175">Coiled coil</keyword>
<dbReference type="PANTHER" id="PTHR30469">
    <property type="entry name" value="MULTIDRUG RESISTANCE PROTEIN MDTA"/>
    <property type="match status" value="1"/>
</dbReference>
<dbReference type="NCBIfam" id="TIGR01730">
    <property type="entry name" value="RND_mfp"/>
    <property type="match status" value="1"/>
</dbReference>
<proteinExistence type="inferred from homology"/>
<dbReference type="EMBL" id="AP018558">
    <property type="protein sequence ID" value="BBD76995.1"/>
    <property type="molecule type" value="Genomic_DNA"/>
</dbReference>
<dbReference type="OrthoDB" id="9806939at2"/>
<dbReference type="AlphaFoldDB" id="A0A2Z6DXF6"/>
<dbReference type="SUPFAM" id="SSF111369">
    <property type="entry name" value="HlyD-like secretion proteins"/>
    <property type="match status" value="1"/>
</dbReference>
<accession>A0A2Z6DXF6</accession>
<dbReference type="Gene3D" id="2.40.420.20">
    <property type="match status" value="1"/>
</dbReference>
<evidence type="ECO:0000259" key="3">
    <source>
        <dbReference type="Pfam" id="PF25917"/>
    </source>
</evidence>
<name>A0A2Z6DXF6_HYDTE</name>
<dbReference type="InterPro" id="IPR058625">
    <property type="entry name" value="MdtA-like_BSH"/>
</dbReference>
<protein>
    <submittedName>
        <fullName evidence="4">RND transporter</fullName>
    </submittedName>
</protein>
<sequence>MTTKWVMVGPRWLLAVVLIMSAAVARGAEAGVRSEPLALPIATVRAVAAPARTFAATVRARYEVGVAFQTSGRLLARTVEAGASVKKGAVLARLDTRDLEAALDAAKAQAQQAKTQWQLAQNERKRVAALFAKGFVGEQQWDRAKASEQAAFEAMQAAEAQVRSARLMVAHAELKAPQDGVVLSWLAEPGQVVAAGQPVVQMALGAERELEVALPESFAHHPPKEGTAESPSGARFPVVWREQDGALDPLSRTVRARYRFAASLPEDNALVLGAVWRLTLPFAEADAQRVWQVPAAALDERGSGARVWRVAPDGQVTPVPVTVVHYGRHDAVVAGSLQEGERIVSGGTHRLVPGVSVVEAR</sequence>
<evidence type="ECO:0000313" key="4">
    <source>
        <dbReference type="EMBL" id="BBD76995.1"/>
    </source>
</evidence>
<dbReference type="Proteomes" id="UP000262004">
    <property type="component" value="Chromosome"/>
</dbReference>
<comment type="similarity">
    <text evidence="1">Belongs to the membrane fusion protein (MFP) (TC 8.A.1) family.</text>
</comment>
<feature type="domain" description="Multidrug resistance protein MdtA-like barrel-sandwich hybrid" evidence="3">
    <location>
        <begin position="64"/>
        <end position="198"/>
    </location>
</feature>
<dbReference type="Pfam" id="PF25917">
    <property type="entry name" value="BSH_RND"/>
    <property type="match status" value="1"/>
</dbReference>
<feature type="coiled-coil region" evidence="2">
    <location>
        <begin position="96"/>
        <end position="123"/>
    </location>
</feature>
<dbReference type="Gene3D" id="1.10.287.470">
    <property type="entry name" value="Helix hairpin bin"/>
    <property type="match status" value="1"/>
</dbReference>
<dbReference type="PANTHER" id="PTHR30469:SF18">
    <property type="entry name" value="RESISTANCE-NODULATION-CELL DIVISION (RND) EFFLUX MEMBRANE FUSION PROTEIN-RELATED"/>
    <property type="match status" value="1"/>
</dbReference>
<organism evidence="4 5">
    <name type="scientific">Hydrogenophilus thermoluteolus</name>
    <name type="common">Pseudomonas hydrogenothermophila</name>
    <dbReference type="NCBI Taxonomy" id="297"/>
    <lineage>
        <taxon>Bacteria</taxon>
        <taxon>Pseudomonadati</taxon>
        <taxon>Pseudomonadota</taxon>
        <taxon>Hydrogenophilia</taxon>
        <taxon>Hydrogenophilales</taxon>
        <taxon>Hydrogenophilaceae</taxon>
        <taxon>Hydrogenophilus</taxon>
    </lineage>
</organism>
<evidence type="ECO:0000256" key="1">
    <source>
        <dbReference type="ARBA" id="ARBA00009477"/>
    </source>
</evidence>
<evidence type="ECO:0000256" key="2">
    <source>
        <dbReference type="SAM" id="Coils"/>
    </source>
</evidence>
<dbReference type="KEGG" id="htl:HPTL_0727"/>
<keyword evidence="5" id="KW-1185">Reference proteome</keyword>
<dbReference type="Gene3D" id="2.40.50.100">
    <property type="match status" value="1"/>
</dbReference>
<gene>
    <name evidence="4" type="ORF">HPTL_0727</name>
</gene>
<dbReference type="Gene3D" id="2.40.30.170">
    <property type="match status" value="1"/>
</dbReference>
<evidence type="ECO:0000313" key="5">
    <source>
        <dbReference type="Proteomes" id="UP000262004"/>
    </source>
</evidence>
<dbReference type="GO" id="GO:1990281">
    <property type="term" value="C:efflux pump complex"/>
    <property type="evidence" value="ECO:0007669"/>
    <property type="project" value="TreeGrafter"/>
</dbReference>